<dbReference type="Gene3D" id="3.40.47.10">
    <property type="match status" value="1"/>
</dbReference>
<dbReference type="Proteomes" id="UP001342418">
    <property type="component" value="Chromosome"/>
</dbReference>
<dbReference type="NCBIfam" id="NF006030">
    <property type="entry name" value="PRK08170.1"/>
    <property type="match status" value="1"/>
</dbReference>
<dbReference type="Pfam" id="PF02803">
    <property type="entry name" value="Thiolase_C"/>
    <property type="match status" value="1"/>
</dbReference>
<accession>A0ABY5MFZ8</accession>
<feature type="domain" description="Thiolase N-terminal" evidence="6">
    <location>
        <begin position="42"/>
        <end position="317"/>
    </location>
</feature>
<proteinExistence type="inferred from homology"/>
<keyword evidence="3 4" id="KW-0012">Acyltransferase</keyword>
<evidence type="ECO:0000259" key="6">
    <source>
        <dbReference type="Pfam" id="PF00108"/>
    </source>
</evidence>
<dbReference type="EMBL" id="CP030941">
    <property type="protein sequence ID" value="UUP16071.1"/>
    <property type="molecule type" value="Genomic_DNA"/>
</dbReference>
<dbReference type="Pfam" id="PF00108">
    <property type="entry name" value="Thiolase_N"/>
    <property type="match status" value="1"/>
</dbReference>
<dbReference type="SUPFAM" id="SSF53901">
    <property type="entry name" value="Thiolase-like"/>
    <property type="match status" value="2"/>
</dbReference>
<dbReference type="InterPro" id="IPR020617">
    <property type="entry name" value="Thiolase_C"/>
</dbReference>
<dbReference type="CDD" id="cd00751">
    <property type="entry name" value="thiolase"/>
    <property type="match status" value="1"/>
</dbReference>
<evidence type="ECO:0000313" key="8">
    <source>
        <dbReference type="EMBL" id="UUP16071.1"/>
    </source>
</evidence>
<evidence type="ECO:0000256" key="2">
    <source>
        <dbReference type="ARBA" id="ARBA00022679"/>
    </source>
</evidence>
<dbReference type="InterPro" id="IPR020616">
    <property type="entry name" value="Thiolase_N"/>
</dbReference>
<gene>
    <name evidence="8" type="primary">thlA</name>
    <name evidence="8" type="ORF">NTH_00511</name>
</gene>
<reference evidence="8 9" key="1">
    <citation type="submission" date="2018-07" db="EMBL/GenBank/DDBJ databases">
        <title>Genome sequence of Nitratireductor thuwali#1536.</title>
        <authorList>
            <person name="Michoud G."/>
            <person name="Merlino G."/>
            <person name="Sefrji F.O."/>
            <person name="Daffonchio D."/>
        </authorList>
    </citation>
    <scope>NUCLEOTIDE SEQUENCE [LARGE SCALE GENOMIC DNA]</scope>
    <source>
        <strain evidence="9">Nit1536</strain>
    </source>
</reference>
<dbReference type="NCBIfam" id="TIGR01930">
    <property type="entry name" value="AcCoA-C-Actrans"/>
    <property type="match status" value="1"/>
</dbReference>
<keyword evidence="9" id="KW-1185">Reference proteome</keyword>
<dbReference type="EC" id="2.3.1.9" evidence="8"/>
<comment type="similarity">
    <text evidence="1 4">Belongs to the thiolase-like superfamily. Thiolase family.</text>
</comment>
<sequence>MAKTPSAKKPATRRTAAGRAQPRSIAARPMPVRGQAEGRKPVYVVDGARTPFLRARGRPGPFTPVDLAVQCGRPLLARQPFAPESFDTVILGCVNVIADEMNPARVAALRLGMGAAMPAFTVQINCGSGMQSIDTAFRTIEAGKADLILAGGAEALSHSPLVLSQAATGWFSRFATAKSAMERASALAAFRPDMAKPVIGLERGLTDPITELNMGQTAEILGHLFGISREAADAYALESHQRLARAHAEGHLKGELIPAVSRDGTLYDYDDGVRPDTTMEKLAKLKPVFEKPYGEVTPGNSSQITDGASWVVLASEEAVKRHGLKPLARIVDSEWSALDPSIMGLGPTICSVALLERQGLAREDVDLWELNEAFAAQVLACLAAWEDEEYCAKVLGLDEPFGRVPHDRLNVDGGAISLGHPVGSSGNRIVLHLVNAMRRLGLNRGLATECIGGGQGGAMLLEVV</sequence>
<dbReference type="PANTHER" id="PTHR18919">
    <property type="entry name" value="ACETYL-COA C-ACYLTRANSFERASE"/>
    <property type="match status" value="1"/>
</dbReference>
<evidence type="ECO:0000256" key="4">
    <source>
        <dbReference type="RuleBase" id="RU003557"/>
    </source>
</evidence>
<dbReference type="PROSITE" id="PS00737">
    <property type="entry name" value="THIOLASE_2"/>
    <property type="match status" value="1"/>
</dbReference>
<dbReference type="GO" id="GO:0003985">
    <property type="term" value="F:acetyl-CoA C-acetyltransferase activity"/>
    <property type="evidence" value="ECO:0007669"/>
    <property type="project" value="UniProtKB-EC"/>
</dbReference>
<dbReference type="InterPro" id="IPR020613">
    <property type="entry name" value="Thiolase_CS"/>
</dbReference>
<evidence type="ECO:0000313" key="9">
    <source>
        <dbReference type="Proteomes" id="UP001342418"/>
    </source>
</evidence>
<evidence type="ECO:0000256" key="3">
    <source>
        <dbReference type="ARBA" id="ARBA00023315"/>
    </source>
</evidence>
<dbReference type="PANTHER" id="PTHR18919:SF151">
    <property type="entry name" value="BLR2427 PROTEIN"/>
    <property type="match status" value="1"/>
</dbReference>
<feature type="domain" description="Thiolase C-terminal" evidence="7">
    <location>
        <begin position="324"/>
        <end position="462"/>
    </location>
</feature>
<evidence type="ECO:0000259" key="7">
    <source>
        <dbReference type="Pfam" id="PF02803"/>
    </source>
</evidence>
<evidence type="ECO:0000256" key="1">
    <source>
        <dbReference type="ARBA" id="ARBA00010982"/>
    </source>
</evidence>
<protein>
    <submittedName>
        <fullName evidence="8">Acetyl-CoA acetyltransferase</fullName>
        <ecNumber evidence="8">2.3.1.9</ecNumber>
    </submittedName>
</protein>
<feature type="region of interest" description="Disordered" evidence="5">
    <location>
        <begin position="1"/>
        <end position="38"/>
    </location>
</feature>
<evidence type="ECO:0000256" key="5">
    <source>
        <dbReference type="SAM" id="MobiDB-lite"/>
    </source>
</evidence>
<keyword evidence="2 4" id="KW-0808">Transferase</keyword>
<organism evidence="8 9">
    <name type="scientific">Nitratireductor thuwali</name>
    <dbReference type="NCBI Taxonomy" id="2267699"/>
    <lineage>
        <taxon>Bacteria</taxon>
        <taxon>Pseudomonadati</taxon>
        <taxon>Pseudomonadota</taxon>
        <taxon>Alphaproteobacteria</taxon>
        <taxon>Hyphomicrobiales</taxon>
        <taxon>Phyllobacteriaceae</taxon>
        <taxon>Nitratireductor</taxon>
    </lineage>
</organism>
<dbReference type="InterPro" id="IPR002155">
    <property type="entry name" value="Thiolase"/>
</dbReference>
<name>A0ABY5MFZ8_9HYPH</name>
<dbReference type="InterPro" id="IPR016039">
    <property type="entry name" value="Thiolase-like"/>
</dbReference>